<comment type="caution">
    <text evidence="2">The sequence shown here is derived from an EMBL/GenBank/DDBJ whole genome shotgun (WGS) entry which is preliminary data.</text>
</comment>
<dbReference type="GO" id="GO:0046872">
    <property type="term" value="F:metal ion binding"/>
    <property type="evidence" value="ECO:0007669"/>
    <property type="project" value="InterPro"/>
</dbReference>
<dbReference type="SUPFAM" id="SSF109854">
    <property type="entry name" value="DinB/YfiT-like putative metalloenzymes"/>
    <property type="match status" value="1"/>
</dbReference>
<dbReference type="Proteomes" id="UP000256485">
    <property type="component" value="Unassembled WGS sequence"/>
</dbReference>
<feature type="domain" description="Mycothiol-dependent maleylpyruvate isomerase metal-binding" evidence="1">
    <location>
        <begin position="20"/>
        <end position="164"/>
    </location>
</feature>
<dbReference type="NCBIfam" id="TIGR03083">
    <property type="entry name" value="maleylpyruvate isomerase family mycothiol-dependent enzyme"/>
    <property type="match status" value="1"/>
</dbReference>
<dbReference type="InterPro" id="IPR034660">
    <property type="entry name" value="DinB/YfiT-like"/>
</dbReference>
<dbReference type="OrthoDB" id="3781681at2"/>
<evidence type="ECO:0000313" key="3">
    <source>
        <dbReference type="Proteomes" id="UP000256485"/>
    </source>
</evidence>
<organism evidence="2 3">
    <name type="scientific">Thermasporomyces composti</name>
    <dbReference type="NCBI Taxonomy" id="696763"/>
    <lineage>
        <taxon>Bacteria</taxon>
        <taxon>Bacillati</taxon>
        <taxon>Actinomycetota</taxon>
        <taxon>Actinomycetes</taxon>
        <taxon>Propionibacteriales</taxon>
        <taxon>Nocardioidaceae</taxon>
        <taxon>Thermasporomyces</taxon>
    </lineage>
</organism>
<dbReference type="InterPro" id="IPR024344">
    <property type="entry name" value="MDMPI_metal-binding"/>
</dbReference>
<evidence type="ECO:0000313" key="2">
    <source>
        <dbReference type="EMBL" id="REF35916.1"/>
    </source>
</evidence>
<dbReference type="InterPro" id="IPR017517">
    <property type="entry name" value="Maleyloyr_isom"/>
</dbReference>
<dbReference type="Pfam" id="PF11716">
    <property type="entry name" value="MDMPI_N"/>
    <property type="match status" value="1"/>
</dbReference>
<name>A0A3D9V3F8_THECX</name>
<keyword evidence="3" id="KW-1185">Reference proteome</keyword>
<reference evidence="2 3" key="1">
    <citation type="submission" date="2018-08" db="EMBL/GenBank/DDBJ databases">
        <title>Sequencing the genomes of 1000 actinobacteria strains.</title>
        <authorList>
            <person name="Klenk H.-P."/>
        </authorList>
    </citation>
    <scope>NUCLEOTIDE SEQUENCE [LARGE SCALE GENOMIC DNA]</scope>
    <source>
        <strain evidence="2 3">DSM 22891</strain>
    </source>
</reference>
<dbReference type="AlphaFoldDB" id="A0A3D9V3F8"/>
<dbReference type="EMBL" id="QTUC01000001">
    <property type="protein sequence ID" value="REF35916.1"/>
    <property type="molecule type" value="Genomic_DNA"/>
</dbReference>
<accession>A0A3D9V3F8</accession>
<evidence type="ECO:0000259" key="1">
    <source>
        <dbReference type="Pfam" id="PF11716"/>
    </source>
</evidence>
<dbReference type="Gene3D" id="1.20.120.450">
    <property type="entry name" value="dinb family like domain"/>
    <property type="match status" value="1"/>
</dbReference>
<protein>
    <submittedName>
        <fullName evidence="2">Uncharacterized protein (TIGR03083 family)</fullName>
    </submittedName>
</protein>
<sequence length="233" mass="25211">MRGAMGKLHHRVACTALVDAYTELSRLVSTLDETDFPRASRCAGWTVGDVLFHVLLDAQRALVTFGTPASTPPTADYISYWRDWANHRSEAAAAAHARFVRIGASAYADPRALAAQWHETAQAVLRFASVMPGSDHVATQGYSLTVTDFLATLAVEATVHHLDMLLELPGRPQPRPGPIELTVDVLDALLGDVDVRPAWDDLTWLLKGTGRLPLTPAEARGLGAVANRFPLLG</sequence>
<proteinExistence type="predicted"/>
<gene>
    <name evidence="2" type="ORF">DFJ64_1308</name>
</gene>